<evidence type="ECO:0000259" key="2">
    <source>
        <dbReference type="Pfam" id="PF08327"/>
    </source>
</evidence>
<evidence type="ECO:0000313" key="4">
    <source>
        <dbReference type="Proteomes" id="UP000184212"/>
    </source>
</evidence>
<keyword evidence="4" id="KW-1185">Reference proteome</keyword>
<name>A0A1M5TYS7_9BACT</name>
<sequence>MAKQKEIHQLASVTNEALKKATGKTWAAWINSLDRKKADTLSHPEIVKLLAPKIESPWWRQKIALGFREAKGKRITGQIAGGFQIGVRRAFPMSKDEAWDFLVSPECMKVWLGKALALDGPRPYKVKKGLAAELRVFKPGSHLRMAWHPDNWISPSLLQVRVVASGKKTALSFHHEGLPSEAAREEMKAHWTAVLDKLEKRFETR</sequence>
<dbReference type="RefSeq" id="WP_084138303.1">
    <property type="nucleotide sequence ID" value="NZ_FQWQ01000003.1"/>
</dbReference>
<evidence type="ECO:0000313" key="3">
    <source>
        <dbReference type="EMBL" id="SHH55838.1"/>
    </source>
</evidence>
<dbReference type="InterPro" id="IPR023393">
    <property type="entry name" value="START-like_dom_sf"/>
</dbReference>
<feature type="domain" description="Activator of Hsp90 ATPase homologue 1/2-like C-terminal" evidence="2">
    <location>
        <begin position="99"/>
        <end position="203"/>
    </location>
</feature>
<reference evidence="3 4" key="1">
    <citation type="submission" date="2016-11" db="EMBL/GenBank/DDBJ databases">
        <authorList>
            <person name="Jaros S."/>
            <person name="Januszkiewicz K."/>
            <person name="Wedrychowicz H."/>
        </authorList>
    </citation>
    <scope>NUCLEOTIDE SEQUENCE [LARGE SCALE GENOMIC DNA]</scope>
    <source>
        <strain evidence="3 4">DSM 24574</strain>
    </source>
</reference>
<dbReference type="Gene3D" id="3.30.530.20">
    <property type="match status" value="1"/>
</dbReference>
<dbReference type="Pfam" id="PF08327">
    <property type="entry name" value="AHSA1"/>
    <property type="match status" value="1"/>
</dbReference>
<gene>
    <name evidence="3" type="ORF">SAMN04488109_4355</name>
</gene>
<dbReference type="OrthoDB" id="4549061at2"/>
<comment type="similarity">
    <text evidence="1">Belongs to the AHA1 family.</text>
</comment>
<organism evidence="3 4">
    <name type="scientific">Chryseolinea serpens</name>
    <dbReference type="NCBI Taxonomy" id="947013"/>
    <lineage>
        <taxon>Bacteria</taxon>
        <taxon>Pseudomonadati</taxon>
        <taxon>Bacteroidota</taxon>
        <taxon>Cytophagia</taxon>
        <taxon>Cytophagales</taxon>
        <taxon>Fulvivirgaceae</taxon>
        <taxon>Chryseolinea</taxon>
    </lineage>
</organism>
<proteinExistence type="inferred from homology"/>
<dbReference type="AlphaFoldDB" id="A0A1M5TYS7"/>
<accession>A0A1M5TYS7</accession>
<evidence type="ECO:0000256" key="1">
    <source>
        <dbReference type="ARBA" id="ARBA00006817"/>
    </source>
</evidence>
<dbReference type="InterPro" id="IPR013538">
    <property type="entry name" value="ASHA1/2-like_C"/>
</dbReference>
<dbReference type="Proteomes" id="UP000184212">
    <property type="component" value="Unassembled WGS sequence"/>
</dbReference>
<dbReference type="STRING" id="947013.SAMN04488109_4355"/>
<dbReference type="CDD" id="cd07814">
    <property type="entry name" value="SRPBCC_CalC_Aha1-like"/>
    <property type="match status" value="1"/>
</dbReference>
<dbReference type="EMBL" id="FQWQ01000003">
    <property type="protein sequence ID" value="SHH55838.1"/>
    <property type="molecule type" value="Genomic_DNA"/>
</dbReference>
<protein>
    <submittedName>
        <fullName evidence="3">Activator of Hsp90 ATPase homolog 1-like protein</fullName>
    </submittedName>
</protein>
<dbReference type="SUPFAM" id="SSF55961">
    <property type="entry name" value="Bet v1-like"/>
    <property type="match status" value="1"/>
</dbReference>